<gene>
    <name evidence="2" type="ORF">LEMA_P022670.1</name>
</gene>
<organism evidence="3">
    <name type="scientific">Leptosphaeria maculans (strain JN3 / isolate v23.1.3 / race Av1-4-5-6-7-8)</name>
    <name type="common">Blackleg fungus</name>
    <name type="synonym">Phoma lingam</name>
    <dbReference type="NCBI Taxonomy" id="985895"/>
    <lineage>
        <taxon>Eukaryota</taxon>
        <taxon>Fungi</taxon>
        <taxon>Dikarya</taxon>
        <taxon>Ascomycota</taxon>
        <taxon>Pezizomycotina</taxon>
        <taxon>Dothideomycetes</taxon>
        <taxon>Pleosporomycetidae</taxon>
        <taxon>Pleosporales</taxon>
        <taxon>Pleosporineae</taxon>
        <taxon>Leptosphaeriaceae</taxon>
        <taxon>Plenodomus</taxon>
        <taxon>Plenodomus lingam/Leptosphaeria maculans species complex</taxon>
    </lineage>
</organism>
<evidence type="ECO:0000256" key="1">
    <source>
        <dbReference type="SAM" id="MobiDB-lite"/>
    </source>
</evidence>
<feature type="region of interest" description="Disordered" evidence="1">
    <location>
        <begin position="410"/>
        <end position="497"/>
    </location>
</feature>
<feature type="region of interest" description="Disordered" evidence="1">
    <location>
        <begin position="570"/>
        <end position="618"/>
    </location>
</feature>
<proteinExistence type="predicted"/>
<feature type="compositionally biased region" description="Low complexity" evidence="1">
    <location>
        <begin position="672"/>
        <end position="701"/>
    </location>
</feature>
<feature type="region of interest" description="Disordered" evidence="1">
    <location>
        <begin position="655"/>
        <end position="737"/>
    </location>
</feature>
<dbReference type="AlphaFoldDB" id="E5ABU6"/>
<name>E5ABU6_LEPMJ</name>
<feature type="compositionally biased region" description="Pro residues" evidence="1">
    <location>
        <begin position="522"/>
        <end position="534"/>
    </location>
</feature>
<evidence type="ECO:0000313" key="3">
    <source>
        <dbReference type="Proteomes" id="UP000002668"/>
    </source>
</evidence>
<protein>
    <submittedName>
        <fullName evidence="2">Predicted protein</fullName>
    </submittedName>
</protein>
<sequence>MGRHTPARSFEHPAHEKISRMLSRVNTPTPSSVNQKPHISGALKFVDGEADRAQALAAAEVWKQRFGEEAKWKNAVGRIQRFAKEDHLREHHVIERRQIPSAHEPWLTVRTETGLGEEPSDGIILDSFPSESPTLRVVGDLVTSVIKGKERLLEPNISLPVSPAPASPFSPGGFWESLTPTDSSGFATPITTVPRTAVSGSLAPPADRDAKTAYEKVKRDIEDIARDVCASRLSIHKLFEGPNQIRLKDSMVRTKDRVQAAEIVVELRQLTTLEDVLVSEIPAKLDVLADEEAAMVRLNCIPTAEILQQNVDQWLQIDEETLEFKTLLDVQRDLLLGELKTKRKSLLALSAPAYELVWATCIFTYRQAKLESCGDGSSTGSDEQFAYDYGNFMRMLGGNVRQPGSLMAQIPWTTQRRPRTHSASPSTGLSTPPSRAGGIQSVPCDGDGNRNRNRNRTHENETNGLTLTPTPNPPILLRRTNANSPSTTTSTRRPRRKLHISTSNLSNTTFASYEVSNTASVPNPPPSLSIPPSIPATNPFPQTRSTRRQEPSLGALEDWAETLRVMECAYESGTGDGRTGTEGTGTGTGDRGSGCLGRESRMRGQSSPLSSSSSRYSRDEAGVVVGVGVGGEETQGRVGDASAVGDIAHVESLQSENLGHGRARPDSHTRIHTPTPSQTTHSSSTHTHTNTNTHTRQNNSSPDSTPHPHPQTPNTSWAQDLAEMQGREAVRRAGGLE</sequence>
<evidence type="ECO:0000313" key="2">
    <source>
        <dbReference type="EMBL" id="CBY01137.1"/>
    </source>
</evidence>
<feature type="region of interest" description="Disordered" evidence="1">
    <location>
        <begin position="516"/>
        <end position="553"/>
    </location>
</feature>
<dbReference type="GeneID" id="13291849"/>
<dbReference type="HOGENOM" id="CLU_376448_0_0_1"/>
<dbReference type="VEuPathDB" id="FungiDB:LEMA_P022670.1"/>
<dbReference type="EMBL" id="FP929138">
    <property type="protein sequence ID" value="CBY01137.1"/>
    <property type="molecule type" value="Genomic_DNA"/>
</dbReference>
<dbReference type="eggNOG" id="ENOG502TJF6">
    <property type="taxonomic scope" value="Eukaryota"/>
</dbReference>
<feature type="compositionally biased region" description="Low complexity" evidence="1">
    <location>
        <begin position="462"/>
        <end position="491"/>
    </location>
</feature>
<feature type="compositionally biased region" description="Gly residues" evidence="1">
    <location>
        <begin position="574"/>
        <end position="595"/>
    </location>
</feature>
<reference evidence="3" key="1">
    <citation type="journal article" date="2011" name="Nat. Commun.">
        <title>Effector diversification within compartments of the Leptosphaeria maculans genome affected by Repeat-Induced Point mutations.</title>
        <authorList>
            <person name="Rouxel T."/>
            <person name="Grandaubert J."/>
            <person name="Hane J.K."/>
            <person name="Hoede C."/>
            <person name="van de Wouw A.P."/>
            <person name="Couloux A."/>
            <person name="Dominguez V."/>
            <person name="Anthouard V."/>
            <person name="Bally P."/>
            <person name="Bourras S."/>
            <person name="Cozijnsen A.J."/>
            <person name="Ciuffetti L.M."/>
            <person name="Degrave A."/>
            <person name="Dilmaghani A."/>
            <person name="Duret L."/>
            <person name="Fudal I."/>
            <person name="Goodwin S.B."/>
            <person name="Gout L."/>
            <person name="Glaser N."/>
            <person name="Linglin J."/>
            <person name="Kema G.H.J."/>
            <person name="Lapalu N."/>
            <person name="Lawrence C.B."/>
            <person name="May K."/>
            <person name="Meyer M."/>
            <person name="Ollivier B."/>
            <person name="Poulain J."/>
            <person name="Schoch C.L."/>
            <person name="Simon A."/>
            <person name="Spatafora J.W."/>
            <person name="Stachowiak A."/>
            <person name="Turgeon B.G."/>
            <person name="Tyler B.M."/>
            <person name="Vincent D."/>
            <person name="Weissenbach J."/>
            <person name="Amselem J."/>
            <person name="Quesneville H."/>
            <person name="Oliver R.P."/>
            <person name="Wincker P."/>
            <person name="Balesdent M.-H."/>
            <person name="Howlett B.J."/>
        </authorList>
    </citation>
    <scope>NUCLEOTIDE SEQUENCE [LARGE SCALE GENOMIC DNA]</scope>
    <source>
        <strain evidence="3">JN3 / isolate v23.1.3 / race Av1-4-5-6-7-8</strain>
    </source>
</reference>
<accession>E5ABU6</accession>
<feature type="compositionally biased region" description="Low complexity" evidence="1">
    <location>
        <begin position="603"/>
        <end position="615"/>
    </location>
</feature>
<feature type="compositionally biased region" description="Polar residues" evidence="1">
    <location>
        <begin position="411"/>
        <end position="433"/>
    </location>
</feature>
<dbReference type="OrthoDB" id="3800557at2759"/>
<dbReference type="OMA" id="CANRHAL"/>
<dbReference type="Proteomes" id="UP000002668">
    <property type="component" value="Genome"/>
</dbReference>
<keyword evidence="3" id="KW-1185">Reference proteome</keyword>
<dbReference type="InParanoid" id="E5ABU6"/>